<dbReference type="InterPro" id="IPR003661">
    <property type="entry name" value="HisK_dim/P_dom"/>
</dbReference>
<dbReference type="Gene3D" id="3.30.565.10">
    <property type="entry name" value="Histidine kinase-like ATPase, C-terminal domain"/>
    <property type="match status" value="1"/>
</dbReference>
<dbReference type="PROSITE" id="PS50113">
    <property type="entry name" value="PAC"/>
    <property type="match status" value="2"/>
</dbReference>
<dbReference type="InterPro" id="IPR004358">
    <property type="entry name" value="Sig_transdc_His_kin-like_C"/>
</dbReference>
<dbReference type="SUPFAM" id="SSF47384">
    <property type="entry name" value="Homodimeric domain of signal transducing histidine kinase"/>
    <property type="match status" value="1"/>
</dbReference>
<evidence type="ECO:0000256" key="1">
    <source>
        <dbReference type="ARBA" id="ARBA00000085"/>
    </source>
</evidence>
<feature type="domain" description="PAC" evidence="9">
    <location>
        <begin position="353"/>
        <end position="405"/>
    </location>
</feature>
<organism evidence="10 11">
    <name type="scientific">Dyadobacter arcticus</name>
    <dbReference type="NCBI Taxonomy" id="1078754"/>
    <lineage>
        <taxon>Bacteria</taxon>
        <taxon>Pseudomonadati</taxon>
        <taxon>Bacteroidota</taxon>
        <taxon>Cytophagia</taxon>
        <taxon>Cytophagales</taxon>
        <taxon>Spirosomataceae</taxon>
        <taxon>Dyadobacter</taxon>
    </lineage>
</organism>
<evidence type="ECO:0000259" key="8">
    <source>
        <dbReference type="PROSITE" id="PS50112"/>
    </source>
</evidence>
<dbReference type="PANTHER" id="PTHR43304:SF1">
    <property type="entry name" value="PAC DOMAIN-CONTAINING PROTEIN"/>
    <property type="match status" value="1"/>
</dbReference>
<dbReference type="CDD" id="cd00082">
    <property type="entry name" value="HisKA"/>
    <property type="match status" value="1"/>
</dbReference>
<dbReference type="SMART" id="SM00086">
    <property type="entry name" value="PAC"/>
    <property type="match status" value="3"/>
</dbReference>
<evidence type="ECO:0000259" key="7">
    <source>
        <dbReference type="PROSITE" id="PS50109"/>
    </source>
</evidence>
<dbReference type="SUPFAM" id="SSF55874">
    <property type="entry name" value="ATPase domain of HSP90 chaperone/DNA topoisomerase II/histidine kinase"/>
    <property type="match status" value="1"/>
</dbReference>
<dbReference type="Gene3D" id="1.10.287.130">
    <property type="match status" value="1"/>
</dbReference>
<evidence type="ECO:0000313" key="11">
    <source>
        <dbReference type="Proteomes" id="UP001179181"/>
    </source>
</evidence>
<dbReference type="InterPro" id="IPR035965">
    <property type="entry name" value="PAS-like_dom_sf"/>
</dbReference>
<feature type="coiled-coil region" evidence="6">
    <location>
        <begin position="526"/>
        <end position="571"/>
    </location>
</feature>
<feature type="domain" description="PAS" evidence="8">
    <location>
        <begin position="22"/>
        <end position="94"/>
    </location>
</feature>
<proteinExistence type="predicted"/>
<feature type="domain" description="PAC" evidence="9">
    <location>
        <begin position="480"/>
        <end position="535"/>
    </location>
</feature>
<sequence>MQTELLPLNDTLNALKGDLLVAIERFELVAKATRDVIWDWDLLKGTFWWSSGMQERFGYRPDELESGPGSWFDRIHAEDQERVIRNIYLIIEKEESNWSDFYRFRRSDGSYANVHDRGYTIQINGKPVRMVGSMIDITDQLRSEQAHKESEENLKFALQAARLGTWNMDPINKVVQFDDHCRALYGMPSDEQLNYDSLVQFIHYQDRERVRLAVAQALDNKSRSAYDIRYRALGASDKILRWLHCNGKAYFTEEGMPYRFTGIMRDVTHEISSQEKVLWADQQAAMTIEGSGAGSFLIKLGTNEIIHSPTLARIITGKEDVNISRDVFVLHVHPEDILLRLAAYAKAIETGELRYEARFVWNDQSIHWVRVIGNYLYDSTGHPISISGIVMDITDRIESEHKLRESEERLRTLVEQAPVATALFVGEDMIIDIPNEAMLKLWGKGDAVIGMPLRQALPELEGQPFLSILKNVYEKGEAHSDKSARGDIMIDGKLETFYYDYTYKPLCNSDGEIYAILNMALDVTEQVKSRQELERSEERYRQLANELEQRVEQRTAELHQANAELVNSNNNLQQFAYAASHDMQEPLRKIQSFGSRLQITYAGALDENGVFMLDRIQDASKRMSLMIDDLLAYSRLTTRNDEFRPVQLTQIVKGVLADLEISIQEQETDIHVGTLPVVWGNSSQLTQLMQNLLSNAIKYKKPDVPSKINISWHEVMPAELKVLPTSLPDHRYLCLEIADNGIGFDEKHLDKIFQMFQRLHGRSEFSGSGIGLALCKKVVQNHHGYITAKSEPGKGSTFLVYLPQPK</sequence>
<dbReference type="InterPro" id="IPR005467">
    <property type="entry name" value="His_kinase_dom"/>
</dbReference>
<dbReference type="PROSITE" id="PS50109">
    <property type="entry name" value="HIS_KIN"/>
    <property type="match status" value="1"/>
</dbReference>
<gene>
    <name evidence="10" type="ORF">FHS68_002938</name>
</gene>
<accession>A0ABX0ULC0</accession>
<evidence type="ECO:0000256" key="6">
    <source>
        <dbReference type="SAM" id="Coils"/>
    </source>
</evidence>
<feature type="domain" description="Histidine kinase" evidence="7">
    <location>
        <begin position="578"/>
        <end position="806"/>
    </location>
</feature>
<dbReference type="EC" id="2.7.13.3" evidence="2"/>
<keyword evidence="3" id="KW-0597">Phosphoprotein</keyword>
<feature type="domain" description="PAS" evidence="8">
    <location>
        <begin position="150"/>
        <end position="221"/>
    </location>
</feature>
<dbReference type="InterPro" id="IPR001610">
    <property type="entry name" value="PAC"/>
</dbReference>
<dbReference type="Pfam" id="PF08447">
    <property type="entry name" value="PAS_3"/>
    <property type="match status" value="3"/>
</dbReference>
<dbReference type="Pfam" id="PF08448">
    <property type="entry name" value="PAS_4"/>
    <property type="match status" value="1"/>
</dbReference>
<comment type="caution">
    <text evidence="10">The sequence shown here is derived from an EMBL/GenBank/DDBJ whole genome shotgun (WGS) entry which is preliminary data.</text>
</comment>
<dbReference type="EMBL" id="JAASQJ010000003">
    <property type="protein sequence ID" value="NIJ53756.1"/>
    <property type="molecule type" value="Genomic_DNA"/>
</dbReference>
<dbReference type="InterPro" id="IPR052162">
    <property type="entry name" value="Sensor_kinase/Photoreceptor"/>
</dbReference>
<keyword evidence="6" id="KW-0175">Coiled coil</keyword>
<dbReference type="RefSeq" id="WP_229211907.1">
    <property type="nucleotide sequence ID" value="NZ_JAASQJ010000003.1"/>
</dbReference>
<dbReference type="Proteomes" id="UP001179181">
    <property type="component" value="Unassembled WGS sequence"/>
</dbReference>
<dbReference type="SMART" id="SM00091">
    <property type="entry name" value="PAS"/>
    <property type="match status" value="3"/>
</dbReference>
<dbReference type="PANTHER" id="PTHR43304">
    <property type="entry name" value="PHYTOCHROME-LIKE PROTEIN CPH1"/>
    <property type="match status" value="1"/>
</dbReference>
<dbReference type="Gene3D" id="3.30.450.20">
    <property type="entry name" value="PAS domain"/>
    <property type="match status" value="4"/>
</dbReference>
<dbReference type="SMART" id="SM00388">
    <property type="entry name" value="HisKA"/>
    <property type="match status" value="1"/>
</dbReference>
<keyword evidence="11" id="KW-1185">Reference proteome</keyword>
<protein>
    <recommendedName>
        <fullName evidence="2">histidine kinase</fullName>
        <ecNumber evidence="2">2.7.13.3</ecNumber>
    </recommendedName>
</protein>
<evidence type="ECO:0000313" key="10">
    <source>
        <dbReference type="EMBL" id="NIJ53756.1"/>
    </source>
</evidence>
<dbReference type="InterPro" id="IPR036890">
    <property type="entry name" value="HATPase_C_sf"/>
</dbReference>
<dbReference type="SMART" id="SM00387">
    <property type="entry name" value="HATPase_c"/>
    <property type="match status" value="1"/>
</dbReference>
<dbReference type="PRINTS" id="PR00344">
    <property type="entry name" value="BCTRLSENSOR"/>
</dbReference>
<evidence type="ECO:0000256" key="2">
    <source>
        <dbReference type="ARBA" id="ARBA00012438"/>
    </source>
</evidence>
<reference evidence="10 11" key="1">
    <citation type="submission" date="2020-03" db="EMBL/GenBank/DDBJ databases">
        <title>Genomic Encyclopedia of Type Strains, Phase IV (KMG-IV): sequencing the most valuable type-strain genomes for metagenomic binning, comparative biology and taxonomic classification.</title>
        <authorList>
            <person name="Goeker M."/>
        </authorList>
    </citation>
    <scope>NUCLEOTIDE SEQUENCE [LARGE SCALE GENOMIC DNA]</scope>
    <source>
        <strain evidence="10 11">DSM 102865</strain>
    </source>
</reference>
<dbReference type="SUPFAM" id="SSF55785">
    <property type="entry name" value="PYP-like sensor domain (PAS domain)"/>
    <property type="match status" value="4"/>
</dbReference>
<dbReference type="InterPro" id="IPR000700">
    <property type="entry name" value="PAS-assoc_C"/>
</dbReference>
<dbReference type="InterPro" id="IPR000014">
    <property type="entry name" value="PAS"/>
</dbReference>
<dbReference type="CDD" id="cd00130">
    <property type="entry name" value="PAS"/>
    <property type="match status" value="3"/>
</dbReference>
<comment type="catalytic activity">
    <reaction evidence="1">
        <text>ATP + protein L-histidine = ADP + protein N-phospho-L-histidine.</text>
        <dbReference type="EC" id="2.7.13.3"/>
    </reaction>
</comment>
<keyword evidence="5" id="KW-0418">Kinase</keyword>
<evidence type="ECO:0000256" key="5">
    <source>
        <dbReference type="ARBA" id="ARBA00022777"/>
    </source>
</evidence>
<evidence type="ECO:0000256" key="4">
    <source>
        <dbReference type="ARBA" id="ARBA00022679"/>
    </source>
</evidence>
<dbReference type="NCBIfam" id="TIGR00229">
    <property type="entry name" value="sensory_box"/>
    <property type="match status" value="3"/>
</dbReference>
<dbReference type="PROSITE" id="PS50112">
    <property type="entry name" value="PAS"/>
    <property type="match status" value="2"/>
</dbReference>
<evidence type="ECO:0000259" key="9">
    <source>
        <dbReference type="PROSITE" id="PS50113"/>
    </source>
</evidence>
<dbReference type="InterPro" id="IPR013656">
    <property type="entry name" value="PAS_4"/>
</dbReference>
<dbReference type="InterPro" id="IPR036097">
    <property type="entry name" value="HisK_dim/P_sf"/>
</dbReference>
<dbReference type="Pfam" id="PF02518">
    <property type="entry name" value="HATPase_c"/>
    <property type="match status" value="1"/>
</dbReference>
<evidence type="ECO:0000256" key="3">
    <source>
        <dbReference type="ARBA" id="ARBA00022553"/>
    </source>
</evidence>
<dbReference type="InterPro" id="IPR003594">
    <property type="entry name" value="HATPase_dom"/>
</dbReference>
<name>A0ABX0ULC0_9BACT</name>
<keyword evidence="4" id="KW-0808">Transferase</keyword>
<dbReference type="Pfam" id="PF00512">
    <property type="entry name" value="HisKA"/>
    <property type="match status" value="1"/>
</dbReference>
<dbReference type="InterPro" id="IPR013655">
    <property type="entry name" value="PAS_fold_3"/>
</dbReference>